<dbReference type="KEGG" id="lbc:LACBIDRAFT_328279"/>
<evidence type="ECO:0000313" key="2">
    <source>
        <dbReference type="EMBL" id="EDR07021.1"/>
    </source>
</evidence>
<dbReference type="Proteomes" id="UP000001194">
    <property type="component" value="Unassembled WGS sequence"/>
</dbReference>
<proteinExistence type="predicted"/>
<dbReference type="GeneID" id="6078007"/>
<evidence type="ECO:0000256" key="1">
    <source>
        <dbReference type="SAM" id="SignalP"/>
    </source>
</evidence>
<dbReference type="HOGENOM" id="CLU_1366448_0_0_1"/>
<feature type="chain" id="PRO_5002748633" evidence="1">
    <location>
        <begin position="17"/>
        <end position="200"/>
    </location>
</feature>
<keyword evidence="3" id="KW-1185">Reference proteome</keyword>
<feature type="signal peptide" evidence="1">
    <location>
        <begin position="1"/>
        <end position="16"/>
    </location>
</feature>
<dbReference type="AlphaFoldDB" id="B0DEE1"/>
<accession>B0DEE1</accession>
<dbReference type="RefSeq" id="XP_001882394.1">
    <property type="nucleotide sequence ID" value="XM_001882359.1"/>
</dbReference>
<sequence>MHVIVFSVAAAQLATSQLAELAAFAGSEFEKNVHHDGLVQSGFLPRKQAATDHNRSRTNPDIEGTEPDHLRPVFCSLWTVFKPIQTGFFAKTYKYPSFHQFLRNLMKTQAKCNVATMQNDESLSELELKSFWYKLHKQVFVPKWIWLYLSQFLTVFDEPKTQLKQLDQPQIWATATEKKTRPWSGSVWSTGFFRSYGPDL</sequence>
<evidence type="ECO:0000313" key="3">
    <source>
        <dbReference type="Proteomes" id="UP000001194"/>
    </source>
</evidence>
<reference evidence="2 3" key="1">
    <citation type="journal article" date="2008" name="Nature">
        <title>The genome of Laccaria bicolor provides insights into mycorrhizal symbiosis.</title>
        <authorList>
            <person name="Martin F."/>
            <person name="Aerts A."/>
            <person name="Ahren D."/>
            <person name="Brun A."/>
            <person name="Danchin E.G.J."/>
            <person name="Duchaussoy F."/>
            <person name="Gibon J."/>
            <person name="Kohler A."/>
            <person name="Lindquist E."/>
            <person name="Pereda V."/>
            <person name="Salamov A."/>
            <person name="Shapiro H.J."/>
            <person name="Wuyts J."/>
            <person name="Blaudez D."/>
            <person name="Buee M."/>
            <person name="Brokstein P."/>
            <person name="Canbaeck B."/>
            <person name="Cohen D."/>
            <person name="Courty P.E."/>
            <person name="Coutinho P.M."/>
            <person name="Delaruelle C."/>
            <person name="Detter J.C."/>
            <person name="Deveau A."/>
            <person name="DiFazio S."/>
            <person name="Duplessis S."/>
            <person name="Fraissinet-Tachet L."/>
            <person name="Lucic E."/>
            <person name="Frey-Klett P."/>
            <person name="Fourrey C."/>
            <person name="Feussner I."/>
            <person name="Gay G."/>
            <person name="Grimwood J."/>
            <person name="Hoegger P.J."/>
            <person name="Jain P."/>
            <person name="Kilaru S."/>
            <person name="Labbe J."/>
            <person name="Lin Y.C."/>
            <person name="Legue V."/>
            <person name="Le Tacon F."/>
            <person name="Marmeisse R."/>
            <person name="Melayah D."/>
            <person name="Montanini B."/>
            <person name="Muratet M."/>
            <person name="Nehls U."/>
            <person name="Niculita-Hirzel H."/>
            <person name="Oudot-Le Secq M.P."/>
            <person name="Peter M."/>
            <person name="Quesneville H."/>
            <person name="Rajashekar B."/>
            <person name="Reich M."/>
            <person name="Rouhier N."/>
            <person name="Schmutz J."/>
            <person name="Yin T."/>
            <person name="Chalot M."/>
            <person name="Henrissat B."/>
            <person name="Kuees U."/>
            <person name="Lucas S."/>
            <person name="Van de Peer Y."/>
            <person name="Podila G.K."/>
            <person name="Polle A."/>
            <person name="Pukkila P.J."/>
            <person name="Richardson P.M."/>
            <person name="Rouze P."/>
            <person name="Sanders I.R."/>
            <person name="Stajich J.E."/>
            <person name="Tunlid A."/>
            <person name="Tuskan G."/>
            <person name="Grigoriev I.V."/>
        </authorList>
    </citation>
    <scope>NUCLEOTIDE SEQUENCE [LARGE SCALE GENOMIC DNA]</scope>
    <source>
        <strain evidence="3">S238N-H82 / ATCC MYA-4686</strain>
    </source>
</reference>
<protein>
    <submittedName>
        <fullName evidence="2">Predicted protein</fullName>
    </submittedName>
</protein>
<dbReference type="InParanoid" id="B0DEE1"/>
<name>B0DEE1_LACBS</name>
<organism evidence="3">
    <name type="scientific">Laccaria bicolor (strain S238N-H82 / ATCC MYA-4686)</name>
    <name type="common">Bicoloured deceiver</name>
    <name type="synonym">Laccaria laccata var. bicolor</name>
    <dbReference type="NCBI Taxonomy" id="486041"/>
    <lineage>
        <taxon>Eukaryota</taxon>
        <taxon>Fungi</taxon>
        <taxon>Dikarya</taxon>
        <taxon>Basidiomycota</taxon>
        <taxon>Agaricomycotina</taxon>
        <taxon>Agaricomycetes</taxon>
        <taxon>Agaricomycetidae</taxon>
        <taxon>Agaricales</taxon>
        <taxon>Agaricineae</taxon>
        <taxon>Hydnangiaceae</taxon>
        <taxon>Laccaria</taxon>
    </lineage>
</organism>
<dbReference type="EMBL" id="DS547106">
    <property type="protein sequence ID" value="EDR07021.1"/>
    <property type="molecule type" value="Genomic_DNA"/>
</dbReference>
<keyword evidence="1" id="KW-0732">Signal</keyword>
<gene>
    <name evidence="2" type="ORF">LACBIDRAFT_328279</name>
</gene>
<dbReference type="OrthoDB" id="3093625at2759"/>